<feature type="binding site" evidence="4">
    <location>
        <position position="118"/>
    </location>
    <ligand>
        <name>biotin</name>
        <dbReference type="ChEBI" id="CHEBI:57586"/>
    </ligand>
</feature>
<evidence type="ECO:0000256" key="3">
    <source>
        <dbReference type="ARBA" id="ARBA00047846"/>
    </source>
</evidence>
<dbReference type="SUPFAM" id="SSF46785">
    <property type="entry name" value="Winged helix' DNA-binding domain"/>
    <property type="match status" value="1"/>
</dbReference>
<dbReference type="InterPro" id="IPR004143">
    <property type="entry name" value="BPL_LPL_catalytic"/>
</dbReference>
<organism evidence="6 7">
    <name type="scientific">Dethiosulfatarculus sandiegensis</name>
    <dbReference type="NCBI Taxonomy" id="1429043"/>
    <lineage>
        <taxon>Bacteria</taxon>
        <taxon>Pseudomonadati</taxon>
        <taxon>Thermodesulfobacteriota</taxon>
        <taxon>Desulfarculia</taxon>
        <taxon>Desulfarculales</taxon>
        <taxon>Desulfarculaceae</taxon>
        <taxon>Dethiosulfatarculus</taxon>
    </lineage>
</organism>
<dbReference type="GO" id="GO:0005524">
    <property type="term" value="F:ATP binding"/>
    <property type="evidence" value="ECO:0007669"/>
    <property type="project" value="UniProtKB-UniRule"/>
</dbReference>
<dbReference type="InterPro" id="IPR003142">
    <property type="entry name" value="BPL_C"/>
</dbReference>
<sequence>MPEMKTSTEVLRLLLNADKPRSGQEMGELLGLSRAAVGKAVTALRKQGFEIKAQPRVGYSLVSEPDMILPARVEARLDPNSLGLPYFHFEDIDSTNLEARRRAEKGVPHGALLATEYQSKGRGRLERRWIAPKGACLMFSLVLRPKLEMSLVFGLTNLAALAVCRALEEITGLEPKIKWPNDLYLSGVKLAGVLTEFASRAEQVEYVVVGVGLNVNLSRQDLAEIGSPATSLLSETGRSWDRARILAAVMRNMNGLYETFTKGDRRALVAEYEARSWLLGKEVSVRDGDEVKTGLFKGMAADGALILKGRTKEMLIRHGDVTVLSVSDKNKP</sequence>
<dbReference type="NCBIfam" id="TIGR00121">
    <property type="entry name" value="birA_ligase"/>
    <property type="match status" value="1"/>
</dbReference>
<accession>A0A0D2HJT6</accession>
<dbReference type="Pfam" id="PF03099">
    <property type="entry name" value="BPL_LplA_LipB"/>
    <property type="match status" value="1"/>
</dbReference>
<evidence type="ECO:0000256" key="1">
    <source>
        <dbReference type="ARBA" id="ARBA00022598"/>
    </source>
</evidence>
<dbReference type="PROSITE" id="PS51733">
    <property type="entry name" value="BPL_LPL_CATALYTIC"/>
    <property type="match status" value="1"/>
</dbReference>
<comment type="function">
    <text evidence="4">Acts both as a biotin--[acetyl-CoA-carboxylase] ligase and a repressor.</text>
</comment>
<feature type="binding site" evidence="4">
    <location>
        <position position="189"/>
    </location>
    <ligand>
        <name>biotin</name>
        <dbReference type="ChEBI" id="CHEBI:57586"/>
    </ligand>
</feature>
<dbReference type="InterPro" id="IPR036388">
    <property type="entry name" value="WH-like_DNA-bd_sf"/>
</dbReference>
<evidence type="ECO:0000256" key="4">
    <source>
        <dbReference type="HAMAP-Rule" id="MF_00978"/>
    </source>
</evidence>
<dbReference type="InterPro" id="IPR013196">
    <property type="entry name" value="HTH_11"/>
</dbReference>
<comment type="catalytic activity">
    <reaction evidence="3 4">
        <text>biotin + L-lysyl-[protein] + ATP = N(6)-biotinyl-L-lysyl-[protein] + AMP + diphosphate + H(+)</text>
        <dbReference type="Rhea" id="RHEA:11756"/>
        <dbReference type="Rhea" id="RHEA-COMP:9752"/>
        <dbReference type="Rhea" id="RHEA-COMP:10505"/>
        <dbReference type="ChEBI" id="CHEBI:15378"/>
        <dbReference type="ChEBI" id="CHEBI:29969"/>
        <dbReference type="ChEBI" id="CHEBI:30616"/>
        <dbReference type="ChEBI" id="CHEBI:33019"/>
        <dbReference type="ChEBI" id="CHEBI:57586"/>
        <dbReference type="ChEBI" id="CHEBI:83144"/>
        <dbReference type="ChEBI" id="CHEBI:456215"/>
        <dbReference type="EC" id="6.3.4.15"/>
    </reaction>
</comment>
<dbReference type="FunCoup" id="A0A0D2HJT6">
    <property type="interactions" value="477"/>
</dbReference>
<dbReference type="PANTHER" id="PTHR12835:SF5">
    <property type="entry name" value="BIOTIN--PROTEIN LIGASE"/>
    <property type="match status" value="1"/>
</dbReference>
<comment type="similarity">
    <text evidence="4">Belongs to the biotin--protein ligase family.</text>
</comment>
<dbReference type="PANTHER" id="PTHR12835">
    <property type="entry name" value="BIOTIN PROTEIN LIGASE"/>
    <property type="match status" value="1"/>
</dbReference>
<keyword evidence="4" id="KW-0067">ATP-binding</keyword>
<dbReference type="STRING" id="1429043.X474_27290"/>
<dbReference type="Gene3D" id="1.10.10.10">
    <property type="entry name" value="Winged helix-like DNA-binding domain superfamily/Winged helix DNA-binding domain"/>
    <property type="match status" value="1"/>
</dbReference>
<dbReference type="Gene3D" id="3.30.930.10">
    <property type="entry name" value="Bira Bifunctional Protein, Domain 2"/>
    <property type="match status" value="1"/>
</dbReference>
<feature type="binding site" evidence="4">
    <location>
        <begin position="122"/>
        <end position="124"/>
    </location>
    <ligand>
        <name>biotin</name>
        <dbReference type="ChEBI" id="CHEBI:57586"/>
    </ligand>
</feature>
<dbReference type="CDD" id="cd16442">
    <property type="entry name" value="BPL"/>
    <property type="match status" value="1"/>
</dbReference>
<keyword evidence="4" id="KW-0238">DNA-binding</keyword>
<evidence type="ECO:0000313" key="6">
    <source>
        <dbReference type="EMBL" id="KIX10918.1"/>
    </source>
</evidence>
<keyword evidence="4" id="KW-0547">Nucleotide-binding</keyword>
<evidence type="ECO:0000313" key="7">
    <source>
        <dbReference type="Proteomes" id="UP000032233"/>
    </source>
</evidence>
<dbReference type="GO" id="GO:0005737">
    <property type="term" value="C:cytoplasm"/>
    <property type="evidence" value="ECO:0007669"/>
    <property type="project" value="TreeGrafter"/>
</dbReference>
<reference evidence="6 7" key="1">
    <citation type="submission" date="2013-11" db="EMBL/GenBank/DDBJ databases">
        <title>Metagenomic analysis of a methanogenic consortium involved in long chain n-alkane degradation.</title>
        <authorList>
            <person name="Davidova I.A."/>
            <person name="Callaghan A.V."/>
            <person name="Wawrik B."/>
            <person name="Pruitt S."/>
            <person name="Marks C."/>
            <person name="Duncan K.E."/>
            <person name="Suflita J.M."/>
        </authorList>
    </citation>
    <scope>NUCLEOTIDE SEQUENCE [LARGE SCALE GENOMIC DNA]</scope>
    <source>
        <strain evidence="6 7">SPR</strain>
    </source>
</reference>
<evidence type="ECO:0000259" key="5">
    <source>
        <dbReference type="PROSITE" id="PS51733"/>
    </source>
</evidence>
<name>A0A0D2HJT6_9BACT</name>
<dbReference type="AlphaFoldDB" id="A0A0D2HJT6"/>
<dbReference type="InterPro" id="IPR036390">
    <property type="entry name" value="WH_DNA-bd_sf"/>
</dbReference>
<feature type="binding site" evidence="4">
    <location>
        <begin position="94"/>
        <end position="96"/>
    </location>
    <ligand>
        <name>biotin</name>
        <dbReference type="ChEBI" id="CHEBI:57586"/>
    </ligand>
</feature>
<dbReference type="EMBL" id="AZAC01000078">
    <property type="protein sequence ID" value="KIX10918.1"/>
    <property type="molecule type" value="Genomic_DNA"/>
</dbReference>
<keyword evidence="1 4" id="KW-0436">Ligase</keyword>
<dbReference type="HAMAP" id="MF_00978">
    <property type="entry name" value="Bifunct_BirA"/>
    <property type="match status" value="1"/>
</dbReference>
<dbReference type="GO" id="GO:0004077">
    <property type="term" value="F:biotin--[biotin carboxyl-carrier protein] ligase activity"/>
    <property type="evidence" value="ECO:0007669"/>
    <property type="project" value="UniProtKB-UniRule"/>
</dbReference>
<keyword evidence="4" id="KW-0805">Transcription regulation</keyword>
<feature type="domain" description="BPL/LPL catalytic" evidence="5">
    <location>
        <begin position="69"/>
        <end position="261"/>
    </location>
</feature>
<dbReference type="InterPro" id="IPR045864">
    <property type="entry name" value="aa-tRNA-synth_II/BPL/LPL"/>
</dbReference>
<dbReference type="GO" id="GO:0003677">
    <property type="term" value="F:DNA binding"/>
    <property type="evidence" value="ECO:0007669"/>
    <property type="project" value="UniProtKB-UniRule"/>
</dbReference>
<gene>
    <name evidence="4" type="primary">birA</name>
    <name evidence="6" type="ORF">X474_27290</name>
</gene>
<comment type="caution">
    <text evidence="6">The sequence shown here is derived from an EMBL/GenBank/DDBJ whole genome shotgun (WGS) entry which is preliminary data.</text>
</comment>
<keyword evidence="2 4" id="KW-0092">Biotin</keyword>
<proteinExistence type="inferred from homology"/>
<dbReference type="OrthoDB" id="9807064at2"/>
<keyword evidence="4" id="KW-0678">Repressor</keyword>
<dbReference type="Proteomes" id="UP000032233">
    <property type="component" value="Unassembled WGS sequence"/>
</dbReference>
<keyword evidence="7" id="KW-1185">Reference proteome</keyword>
<dbReference type="Pfam" id="PF02237">
    <property type="entry name" value="BPL_C"/>
    <property type="match status" value="1"/>
</dbReference>
<dbReference type="SUPFAM" id="SSF55681">
    <property type="entry name" value="Class II aaRS and biotin synthetases"/>
    <property type="match status" value="1"/>
</dbReference>
<protein>
    <recommendedName>
        <fullName evidence="4">Bifunctional ligase/repressor BirA</fullName>
    </recommendedName>
    <alternativeName>
        <fullName evidence="4">Biotin--[acetyl-CoA-carboxylase] ligase</fullName>
        <ecNumber evidence="4">6.3.4.15</ecNumber>
    </alternativeName>
    <alternativeName>
        <fullName evidence="4">Biotin--protein ligase</fullName>
    </alternativeName>
    <alternativeName>
        <fullName evidence="4">Biotin-[acetyl-CoA carboxylase] synthetase</fullName>
    </alternativeName>
</protein>
<keyword evidence="4" id="KW-0804">Transcription</keyword>
<feature type="DNA-binding region" description="H-T-H motif" evidence="4">
    <location>
        <begin position="23"/>
        <end position="42"/>
    </location>
</feature>
<dbReference type="Pfam" id="PF08279">
    <property type="entry name" value="HTH_11"/>
    <property type="match status" value="1"/>
</dbReference>
<dbReference type="InterPro" id="IPR004408">
    <property type="entry name" value="Biotin_CoA_COase_ligase"/>
</dbReference>
<evidence type="ECO:0000256" key="2">
    <source>
        <dbReference type="ARBA" id="ARBA00023267"/>
    </source>
</evidence>
<dbReference type="RefSeq" id="WP_052515616.1">
    <property type="nucleotide sequence ID" value="NZ_AZAC01000078.1"/>
</dbReference>
<dbReference type="GO" id="GO:0006355">
    <property type="term" value="P:regulation of DNA-templated transcription"/>
    <property type="evidence" value="ECO:0007669"/>
    <property type="project" value="UniProtKB-UniRule"/>
</dbReference>
<dbReference type="InterPro" id="IPR030855">
    <property type="entry name" value="Bifunct_BirA"/>
</dbReference>
<dbReference type="InParanoid" id="A0A0D2HJT6"/>
<dbReference type="EC" id="6.3.4.15" evidence="4"/>